<protein>
    <recommendedName>
        <fullName evidence="1">Cuticle protein CPCFC domain-containing protein</fullName>
    </recommendedName>
</protein>
<comment type="caution">
    <text evidence="2">The sequence shown here is derived from an EMBL/GenBank/DDBJ whole genome shotgun (WGS) entry which is preliminary data.</text>
</comment>
<sequence length="201" mass="22215">MPMKTVPGQYGSACPQQYLLDLPWVLAFYSLVEYQFSTVSFTACSSLGKRFPPKESFSRSTLKTASKRRNIFGKNTKQETTERGRALMVVSLAMKATNNNFFSAQKTVCPKSPLLVVLVGVVAVGVCAPQAQYPAGVSPHTCPNYPFCDGHAYAAHHPWYHGHPHHPAPVYPPGVDPHACPDYPFCTAGLHHGWHGAHHWW</sequence>
<accession>A0ABD0YZL0</accession>
<dbReference type="AlphaFoldDB" id="A0ABD0YZL0"/>
<dbReference type="Pfam" id="PF17223">
    <property type="entry name" value="CPCFC"/>
    <property type="match status" value="1"/>
</dbReference>
<dbReference type="EMBL" id="JBFDAA010000005">
    <property type="protein sequence ID" value="KAL1132082.1"/>
    <property type="molecule type" value="Genomic_DNA"/>
</dbReference>
<gene>
    <name evidence="2" type="ORF">AAG570_010040</name>
</gene>
<name>A0ABD0YZL0_9HEMI</name>
<dbReference type="Proteomes" id="UP001558652">
    <property type="component" value="Unassembled WGS sequence"/>
</dbReference>
<keyword evidence="3" id="KW-1185">Reference proteome</keyword>
<reference evidence="2 3" key="1">
    <citation type="submission" date="2024-07" db="EMBL/GenBank/DDBJ databases">
        <title>Chromosome-level genome assembly of the water stick insect Ranatra chinensis (Heteroptera: Nepidae).</title>
        <authorList>
            <person name="Liu X."/>
        </authorList>
    </citation>
    <scope>NUCLEOTIDE SEQUENCE [LARGE SCALE GENOMIC DNA]</scope>
    <source>
        <strain evidence="2">Cailab_2021Rc</strain>
        <tissue evidence="2">Muscle</tissue>
    </source>
</reference>
<evidence type="ECO:0000313" key="2">
    <source>
        <dbReference type="EMBL" id="KAL1132082.1"/>
    </source>
</evidence>
<dbReference type="InterPro" id="IPR033778">
    <property type="entry name" value="CPCFC"/>
</dbReference>
<evidence type="ECO:0000259" key="1">
    <source>
        <dbReference type="Pfam" id="PF17223"/>
    </source>
</evidence>
<feature type="domain" description="Cuticle protein CPCFC" evidence="1">
    <location>
        <begin position="133"/>
        <end position="149"/>
    </location>
</feature>
<evidence type="ECO:0000313" key="3">
    <source>
        <dbReference type="Proteomes" id="UP001558652"/>
    </source>
</evidence>
<organism evidence="2 3">
    <name type="scientific">Ranatra chinensis</name>
    <dbReference type="NCBI Taxonomy" id="642074"/>
    <lineage>
        <taxon>Eukaryota</taxon>
        <taxon>Metazoa</taxon>
        <taxon>Ecdysozoa</taxon>
        <taxon>Arthropoda</taxon>
        <taxon>Hexapoda</taxon>
        <taxon>Insecta</taxon>
        <taxon>Pterygota</taxon>
        <taxon>Neoptera</taxon>
        <taxon>Paraneoptera</taxon>
        <taxon>Hemiptera</taxon>
        <taxon>Heteroptera</taxon>
        <taxon>Panheteroptera</taxon>
        <taxon>Nepomorpha</taxon>
        <taxon>Nepidae</taxon>
        <taxon>Ranatrinae</taxon>
        <taxon>Ranatra</taxon>
    </lineage>
</organism>
<proteinExistence type="predicted"/>